<organism evidence="1 2">
    <name type="scientific">Corynebacterium doosanense CAU 212 = DSM 45436</name>
    <dbReference type="NCBI Taxonomy" id="558173"/>
    <lineage>
        <taxon>Bacteria</taxon>
        <taxon>Bacillati</taxon>
        <taxon>Actinomycetota</taxon>
        <taxon>Actinomycetes</taxon>
        <taxon>Mycobacteriales</taxon>
        <taxon>Corynebacteriaceae</taxon>
        <taxon>Corynebacterium</taxon>
    </lineage>
</organism>
<keyword evidence="2" id="KW-1185">Reference proteome</keyword>
<sequence>MLLLLAELGMLVKRVEKSNPQFDSLGFDGARQLACPAKIGVPFFQHFESPRVGDGVVDSQPSNGSGA</sequence>
<dbReference type="EMBL" id="CP006764">
    <property type="protein sequence ID" value="AIT62269.1"/>
    <property type="molecule type" value="Genomic_DNA"/>
</dbReference>
<dbReference type="Proteomes" id="UP000029914">
    <property type="component" value="Chromosome"/>
</dbReference>
<accession>A0A097IJH4</accession>
<protein>
    <submittedName>
        <fullName evidence="1">Uncharacterized protein</fullName>
    </submittedName>
</protein>
<gene>
    <name evidence="1" type="ORF">CDOO_06465</name>
</gene>
<dbReference type="HOGENOM" id="CLU_2805139_0_0_11"/>
<dbReference type="STRING" id="558173.CDOO_06465"/>
<dbReference type="KEGG" id="cdo:CDOO_06465"/>
<name>A0A097IJH4_9CORY</name>
<evidence type="ECO:0000313" key="2">
    <source>
        <dbReference type="Proteomes" id="UP000029914"/>
    </source>
</evidence>
<reference evidence="1 2" key="1">
    <citation type="submission" date="2013-09" db="EMBL/GenBank/DDBJ databases">
        <title>Complete genome sequence of Corynebacterium doosanense CAU 212(T) (=DSM 45436(T)), isolated from activated sludge.</title>
        <authorList>
            <person name="Schaffert L."/>
            <person name="Albersmeier A."/>
            <person name="Kalinowski J."/>
            <person name="Ruckert C."/>
        </authorList>
    </citation>
    <scope>NUCLEOTIDE SEQUENCE [LARGE SCALE GENOMIC DNA]</scope>
    <source>
        <strain evidence="1 2">CAU 212</strain>
    </source>
</reference>
<evidence type="ECO:0000313" key="1">
    <source>
        <dbReference type="EMBL" id="AIT62269.1"/>
    </source>
</evidence>
<proteinExistence type="predicted"/>
<dbReference type="AlphaFoldDB" id="A0A097IJH4"/>